<dbReference type="Pfam" id="PF04539">
    <property type="entry name" value="Sigma70_r3"/>
    <property type="match status" value="1"/>
</dbReference>
<dbReference type="NCBIfam" id="TIGR02479">
    <property type="entry name" value="FliA_WhiG"/>
    <property type="match status" value="1"/>
</dbReference>
<comment type="caution">
    <text evidence="6">Lacks conserved residue(s) required for the propagation of feature annotation.</text>
</comment>
<dbReference type="InterPro" id="IPR007624">
    <property type="entry name" value="RNA_pol_sigma70_r3"/>
</dbReference>
<reference evidence="8 9" key="1">
    <citation type="submission" date="2020-04" db="EMBL/GenBank/DDBJ databases">
        <authorList>
            <person name="Yoon J."/>
        </authorList>
    </citation>
    <scope>NUCLEOTIDE SEQUENCE [LARGE SCALE GENOMIC DNA]</scope>
    <source>
        <strain evidence="8 9">KMU-166</strain>
    </source>
</reference>
<keyword evidence="1 6" id="KW-0963">Cytoplasm</keyword>
<dbReference type="PROSITE" id="PS00716">
    <property type="entry name" value="SIGMA70_2"/>
    <property type="match status" value="1"/>
</dbReference>
<dbReference type="InterPro" id="IPR013325">
    <property type="entry name" value="RNA_pol_sigma_r2"/>
</dbReference>
<keyword evidence="9" id="KW-1185">Reference proteome</keyword>
<evidence type="ECO:0000256" key="2">
    <source>
        <dbReference type="ARBA" id="ARBA00023015"/>
    </source>
</evidence>
<dbReference type="NCBIfam" id="NF005413">
    <property type="entry name" value="PRK06986.1"/>
    <property type="match status" value="1"/>
</dbReference>
<comment type="subcellular location">
    <subcellularLocation>
        <location evidence="6">Cytoplasm</location>
    </subcellularLocation>
</comment>
<dbReference type="NCBIfam" id="TIGR02937">
    <property type="entry name" value="sigma70-ECF"/>
    <property type="match status" value="1"/>
</dbReference>
<dbReference type="SUPFAM" id="SSF88659">
    <property type="entry name" value="Sigma3 and sigma4 domains of RNA polymerase sigma factors"/>
    <property type="match status" value="2"/>
</dbReference>
<dbReference type="InterPro" id="IPR000943">
    <property type="entry name" value="RNA_pol_sigma70"/>
</dbReference>
<evidence type="ECO:0000256" key="4">
    <source>
        <dbReference type="ARBA" id="ARBA00023125"/>
    </source>
</evidence>
<feature type="DNA-binding region" description="H-T-H motif" evidence="6">
    <location>
        <begin position="207"/>
        <end position="226"/>
    </location>
</feature>
<dbReference type="PANTHER" id="PTHR30385:SF7">
    <property type="entry name" value="RNA POLYMERASE SIGMA FACTOR FLIA"/>
    <property type="match status" value="1"/>
</dbReference>
<comment type="function">
    <text evidence="6">Sigma factors are initiation factors that promote the attachment of RNA polymerase to specific initiation sites and are then released. This sigma factor controls the expression of flagella-related genes.</text>
</comment>
<dbReference type="CDD" id="cd06171">
    <property type="entry name" value="Sigma70_r4"/>
    <property type="match status" value="1"/>
</dbReference>
<dbReference type="PRINTS" id="PR00046">
    <property type="entry name" value="SIGMA70FCT"/>
</dbReference>
<organism evidence="8 9">
    <name type="scientific">Spongiibacter thalassae</name>
    <dbReference type="NCBI Taxonomy" id="2721624"/>
    <lineage>
        <taxon>Bacteria</taxon>
        <taxon>Pseudomonadati</taxon>
        <taxon>Pseudomonadota</taxon>
        <taxon>Gammaproteobacteria</taxon>
        <taxon>Cellvibrionales</taxon>
        <taxon>Spongiibacteraceae</taxon>
        <taxon>Spongiibacter</taxon>
    </lineage>
</organism>
<dbReference type="InterPro" id="IPR012845">
    <property type="entry name" value="RNA_pol_sigma_FliA_WhiG"/>
</dbReference>
<evidence type="ECO:0000259" key="7">
    <source>
        <dbReference type="PROSITE" id="PS00716"/>
    </source>
</evidence>
<dbReference type="Pfam" id="PF04545">
    <property type="entry name" value="Sigma70_r4"/>
    <property type="match status" value="1"/>
</dbReference>
<keyword evidence="5 6" id="KW-0804">Transcription</keyword>
<protein>
    <recommendedName>
        <fullName evidence="6">RNA polymerase sigma factor FliA</fullName>
    </recommendedName>
    <alternativeName>
        <fullName evidence="6">RNA polymerase sigma factor for flagellar operon</fullName>
    </alternativeName>
    <alternativeName>
        <fullName evidence="6">Sigma F</fullName>
    </alternativeName>
    <alternativeName>
        <fullName evidence="6">Sigma-28</fullName>
    </alternativeName>
</protein>
<feature type="domain" description="RNA polymerase sigma-70" evidence="7">
    <location>
        <begin position="206"/>
        <end position="232"/>
    </location>
</feature>
<dbReference type="SUPFAM" id="SSF88946">
    <property type="entry name" value="Sigma2 domain of RNA polymerase sigma factors"/>
    <property type="match status" value="1"/>
</dbReference>
<dbReference type="InterPro" id="IPR007627">
    <property type="entry name" value="RNA_pol_sigma70_r2"/>
</dbReference>
<dbReference type="InterPro" id="IPR007630">
    <property type="entry name" value="RNA_pol_sigma70_r4"/>
</dbReference>
<evidence type="ECO:0000256" key="5">
    <source>
        <dbReference type="ARBA" id="ARBA00023163"/>
    </source>
</evidence>
<evidence type="ECO:0000256" key="3">
    <source>
        <dbReference type="ARBA" id="ARBA00023082"/>
    </source>
</evidence>
<dbReference type="PIRSF" id="PIRSF000770">
    <property type="entry name" value="RNA_pol_sigma-SigE/K"/>
    <property type="match status" value="1"/>
</dbReference>
<keyword evidence="4 6" id="KW-0238">DNA-binding</keyword>
<keyword evidence="3 6" id="KW-0731">Sigma factor</keyword>
<dbReference type="Gene3D" id="1.10.1740.10">
    <property type="match status" value="1"/>
</dbReference>
<dbReference type="Gene3D" id="1.20.140.160">
    <property type="match status" value="1"/>
</dbReference>
<sequence>MNGHSAYLDVQYGSRDELVSRHAPLVKRIAYHLVSRLPASVDVDDLIQAGMIGLLEAGSNYQADKGAGFETYASIRIRGAMLDQIRQNGWAPRSVSRQLREIAGATARVEARTGCEASAQEVAAELGMSINDYHDLLRDTSSVRLFSLEQFSEGEQDLPEAATDSDDTPLNHVMDSGFQRSLALQIDALPEREKMVMALYYDKGLNLKEIGEVLEVSESRVCQIHSQAIIRLKARLQDWTG</sequence>
<feature type="region of interest" description="Sigma-70 factor domain-2" evidence="6">
    <location>
        <begin position="18"/>
        <end position="90"/>
    </location>
</feature>
<gene>
    <name evidence="6" type="primary">fliA</name>
    <name evidence="8" type="ORF">HCU74_05065</name>
</gene>
<evidence type="ECO:0000256" key="6">
    <source>
        <dbReference type="HAMAP-Rule" id="MF_00962"/>
    </source>
</evidence>
<proteinExistence type="inferred from homology"/>
<dbReference type="InterPro" id="IPR028617">
    <property type="entry name" value="Sigma70_FliA"/>
</dbReference>
<evidence type="ECO:0000313" key="8">
    <source>
        <dbReference type="EMBL" id="NKI16790.1"/>
    </source>
</evidence>
<evidence type="ECO:0000313" key="9">
    <source>
        <dbReference type="Proteomes" id="UP000765845"/>
    </source>
</evidence>
<feature type="short sequence motif" description="Interaction with polymerase core subunit RpoC" evidence="6">
    <location>
        <begin position="45"/>
        <end position="48"/>
    </location>
</feature>
<dbReference type="InterPro" id="IPR013324">
    <property type="entry name" value="RNA_pol_sigma_r3/r4-like"/>
</dbReference>
<feature type="region of interest" description="Sigma-70 factor domain-4" evidence="6">
    <location>
        <begin position="185"/>
        <end position="233"/>
    </location>
</feature>
<evidence type="ECO:0000256" key="1">
    <source>
        <dbReference type="ARBA" id="ARBA00022490"/>
    </source>
</evidence>
<dbReference type="InterPro" id="IPR014284">
    <property type="entry name" value="RNA_pol_sigma-70_dom"/>
</dbReference>
<dbReference type="Proteomes" id="UP000765845">
    <property type="component" value="Unassembled WGS sequence"/>
</dbReference>
<dbReference type="RefSeq" id="WP_168449341.1">
    <property type="nucleotide sequence ID" value="NZ_JAAWWK010000002.1"/>
</dbReference>
<name>A0ABX1GCA0_9GAMM</name>
<keyword evidence="2 6" id="KW-0805">Transcription regulation</keyword>
<comment type="caution">
    <text evidence="8">The sequence shown here is derived from an EMBL/GenBank/DDBJ whole genome shotgun (WGS) entry which is preliminary data.</text>
</comment>
<accession>A0ABX1GCA0</accession>
<dbReference type="HAMAP" id="MF_00962">
    <property type="entry name" value="Sigma70_FliA"/>
    <property type="match status" value="1"/>
</dbReference>
<comment type="similarity">
    <text evidence="6">Belongs to the sigma-70 factor family. FliA subfamily.</text>
</comment>
<dbReference type="PANTHER" id="PTHR30385">
    <property type="entry name" value="SIGMA FACTOR F FLAGELLAR"/>
    <property type="match status" value="1"/>
</dbReference>
<dbReference type="Pfam" id="PF04542">
    <property type="entry name" value="Sigma70_r2"/>
    <property type="match status" value="1"/>
</dbReference>
<dbReference type="EMBL" id="JAAWWK010000002">
    <property type="protein sequence ID" value="NKI16790.1"/>
    <property type="molecule type" value="Genomic_DNA"/>
</dbReference>